<gene>
    <name evidence="2" type="ORF">RchiOBHm_Chr7g0221261</name>
</gene>
<evidence type="ECO:0000259" key="1">
    <source>
        <dbReference type="PROSITE" id="PS50181"/>
    </source>
</evidence>
<comment type="caution">
    <text evidence="2">The sequence shown here is derived from an EMBL/GenBank/DDBJ whole genome shotgun (WGS) entry which is preliminary data.</text>
</comment>
<accession>A0A2P6PCY8</accession>
<dbReference type="InterPro" id="IPR056592">
    <property type="entry name" value="Beta-prop_At3g26010-like"/>
</dbReference>
<name>A0A2P6PCY8_ROSCH</name>
<evidence type="ECO:0000313" key="3">
    <source>
        <dbReference type="Proteomes" id="UP000238479"/>
    </source>
</evidence>
<dbReference type="InterPro" id="IPR055290">
    <property type="entry name" value="At3g26010-like"/>
</dbReference>
<dbReference type="Pfam" id="PF12937">
    <property type="entry name" value="F-box-like"/>
    <property type="match status" value="1"/>
</dbReference>
<dbReference type="Gramene" id="PRQ19797">
    <property type="protein sequence ID" value="PRQ19797"/>
    <property type="gene ID" value="RchiOBHm_Chr7g0221261"/>
</dbReference>
<organism evidence="2 3">
    <name type="scientific">Rosa chinensis</name>
    <name type="common">China rose</name>
    <dbReference type="NCBI Taxonomy" id="74649"/>
    <lineage>
        <taxon>Eukaryota</taxon>
        <taxon>Viridiplantae</taxon>
        <taxon>Streptophyta</taxon>
        <taxon>Embryophyta</taxon>
        <taxon>Tracheophyta</taxon>
        <taxon>Spermatophyta</taxon>
        <taxon>Magnoliopsida</taxon>
        <taxon>eudicotyledons</taxon>
        <taxon>Gunneridae</taxon>
        <taxon>Pentapetalae</taxon>
        <taxon>rosids</taxon>
        <taxon>fabids</taxon>
        <taxon>Rosales</taxon>
        <taxon>Rosaceae</taxon>
        <taxon>Rosoideae</taxon>
        <taxon>Rosoideae incertae sedis</taxon>
        <taxon>Rosa</taxon>
    </lineage>
</organism>
<sequence>MSGGGDSFPAASKRTFFRALNGTSIDNLPDEVLIEILCRLPCYKFVSQCKFVSNRWCTLTSNPLFIRRFLSLQSDRKTNRTLINRRGEEFLNRMSSSSQPLSPLFKRIMSFHGLKEEPVVEGTYNDLVLCCASKYEQRDYYICNPYTMQWLPLPPPPQLVHYAPVGFTCDLRYYNCNKENEVQLNAEYRCVVVRLILPCGQRFSCKFKVQLFSSETGEWKESIVSSPSPVGVEIAIDRKVISPFAYKGMLFWGDFGCERRFLIGLDPFMINSTISTNGGDTIDHYKCRFIEFRHDFSPPVRCLGEYRGCLRMGSPNSEGLFTFHDLTEEETHGARRAIVKYLKLETIKNFHFMTTAMYHGHYCYFQVLAIDPNNEDILYVQKLDDELDGKQDGDIFRCNITTNGYSRINCFPIDEKHRIELSYVHFPLVVPWWPTPLPRLPQHMRAAHLNPQSSWNP</sequence>
<protein>
    <submittedName>
        <fullName evidence="2">Putative F-box domain-containing protein</fullName>
    </submittedName>
</protein>
<dbReference type="EMBL" id="PDCK01000045">
    <property type="protein sequence ID" value="PRQ19797.1"/>
    <property type="molecule type" value="Genomic_DNA"/>
</dbReference>
<dbReference type="PANTHER" id="PTHR35546">
    <property type="entry name" value="F-BOX PROTEIN INTERACTION DOMAIN PROTEIN-RELATED"/>
    <property type="match status" value="1"/>
</dbReference>
<dbReference type="OMA" id="VPWWPTP"/>
<proteinExistence type="predicted"/>
<dbReference type="Gene3D" id="1.20.1280.50">
    <property type="match status" value="1"/>
</dbReference>
<dbReference type="InterPro" id="IPR036047">
    <property type="entry name" value="F-box-like_dom_sf"/>
</dbReference>
<dbReference type="STRING" id="74649.A0A2P6PCY8"/>
<dbReference type="SUPFAM" id="SSF81383">
    <property type="entry name" value="F-box domain"/>
    <property type="match status" value="1"/>
</dbReference>
<dbReference type="InterPro" id="IPR001810">
    <property type="entry name" value="F-box_dom"/>
</dbReference>
<reference evidence="2 3" key="1">
    <citation type="journal article" date="2018" name="Nat. Genet.">
        <title>The Rosa genome provides new insights in the design of modern roses.</title>
        <authorList>
            <person name="Bendahmane M."/>
        </authorList>
    </citation>
    <scope>NUCLEOTIDE SEQUENCE [LARGE SCALE GENOMIC DNA]</scope>
    <source>
        <strain evidence="3">cv. Old Blush</strain>
    </source>
</reference>
<dbReference type="PANTHER" id="PTHR35546:SF130">
    <property type="entry name" value="EXPRESSED PROTEIN"/>
    <property type="match status" value="1"/>
</dbReference>
<dbReference type="Proteomes" id="UP000238479">
    <property type="component" value="Chromosome 7"/>
</dbReference>
<dbReference type="PROSITE" id="PS50181">
    <property type="entry name" value="FBOX"/>
    <property type="match status" value="1"/>
</dbReference>
<dbReference type="OrthoDB" id="1157305at2759"/>
<dbReference type="AlphaFoldDB" id="A0A2P6PCY8"/>
<evidence type="ECO:0000313" key="2">
    <source>
        <dbReference type="EMBL" id="PRQ19797.1"/>
    </source>
</evidence>
<feature type="domain" description="F-box" evidence="1">
    <location>
        <begin position="22"/>
        <end position="69"/>
    </location>
</feature>
<dbReference type="Pfam" id="PF24750">
    <property type="entry name" value="b-prop_At3g26010-like"/>
    <property type="match status" value="1"/>
</dbReference>
<keyword evidence="3" id="KW-1185">Reference proteome</keyword>